<dbReference type="EMBL" id="BONU01000020">
    <property type="protein sequence ID" value="GIG74663.1"/>
    <property type="molecule type" value="Genomic_DNA"/>
</dbReference>
<evidence type="ECO:0000313" key="9">
    <source>
        <dbReference type="EMBL" id="GIG74663.1"/>
    </source>
</evidence>
<evidence type="ECO:0000259" key="8">
    <source>
        <dbReference type="PROSITE" id="PS51202"/>
    </source>
</evidence>
<dbReference type="InterPro" id="IPR050721">
    <property type="entry name" value="Trk_Ktr_HKT_K-transport"/>
</dbReference>
<organism evidence="9 10">
    <name type="scientific">Planosporangium flavigriseum</name>
    <dbReference type="NCBI Taxonomy" id="373681"/>
    <lineage>
        <taxon>Bacteria</taxon>
        <taxon>Bacillati</taxon>
        <taxon>Actinomycetota</taxon>
        <taxon>Actinomycetes</taxon>
        <taxon>Micromonosporales</taxon>
        <taxon>Micromonosporaceae</taxon>
        <taxon>Planosporangium</taxon>
    </lineage>
</organism>
<dbReference type="Proteomes" id="UP000653674">
    <property type="component" value="Unassembled WGS sequence"/>
</dbReference>
<accession>A0A8J3LK25</accession>
<keyword evidence="6" id="KW-0406">Ion transport</keyword>
<name>A0A8J3LK25_9ACTN</name>
<dbReference type="InterPro" id="IPR003148">
    <property type="entry name" value="RCK_N"/>
</dbReference>
<dbReference type="PRINTS" id="PR00335">
    <property type="entry name" value="KUPTAKETRKA"/>
</dbReference>
<feature type="domain" description="RCK C-terminal" evidence="8">
    <location>
        <begin position="137"/>
        <end position="218"/>
    </location>
</feature>
<evidence type="ECO:0000256" key="5">
    <source>
        <dbReference type="ARBA" id="ARBA00023027"/>
    </source>
</evidence>
<dbReference type="GO" id="GO:0015079">
    <property type="term" value="F:potassium ion transmembrane transporter activity"/>
    <property type="evidence" value="ECO:0007669"/>
    <property type="project" value="InterPro"/>
</dbReference>
<dbReference type="InterPro" id="IPR006036">
    <property type="entry name" value="K_uptake_TrkA"/>
</dbReference>
<dbReference type="InterPro" id="IPR006037">
    <property type="entry name" value="RCK_C"/>
</dbReference>
<evidence type="ECO:0000256" key="6">
    <source>
        <dbReference type="ARBA" id="ARBA00023065"/>
    </source>
</evidence>
<evidence type="ECO:0000256" key="4">
    <source>
        <dbReference type="ARBA" id="ARBA00022958"/>
    </source>
</evidence>
<dbReference type="Gene3D" id="3.40.50.720">
    <property type="entry name" value="NAD(P)-binding Rossmann-like Domain"/>
    <property type="match status" value="1"/>
</dbReference>
<evidence type="ECO:0000256" key="2">
    <source>
        <dbReference type="ARBA" id="ARBA00022448"/>
    </source>
</evidence>
<dbReference type="GO" id="GO:0005886">
    <property type="term" value="C:plasma membrane"/>
    <property type="evidence" value="ECO:0007669"/>
    <property type="project" value="InterPro"/>
</dbReference>
<evidence type="ECO:0000313" key="10">
    <source>
        <dbReference type="Proteomes" id="UP000653674"/>
    </source>
</evidence>
<keyword evidence="3" id="KW-0633">Potassium transport</keyword>
<dbReference type="Pfam" id="PF02080">
    <property type="entry name" value="TrkA_C"/>
    <property type="match status" value="1"/>
</dbReference>
<dbReference type="Pfam" id="PF02254">
    <property type="entry name" value="TrkA_N"/>
    <property type="match status" value="1"/>
</dbReference>
<dbReference type="PANTHER" id="PTHR43833:SF5">
    <property type="entry name" value="TRK SYSTEM POTASSIUM UPTAKE PROTEIN TRKA"/>
    <property type="match status" value="1"/>
</dbReference>
<evidence type="ECO:0000256" key="3">
    <source>
        <dbReference type="ARBA" id="ARBA00022538"/>
    </source>
</evidence>
<protein>
    <recommendedName>
        <fullName evidence="1">Trk system potassium uptake protein TrkA</fullName>
    </recommendedName>
</protein>
<evidence type="ECO:0000256" key="1">
    <source>
        <dbReference type="ARBA" id="ARBA00017378"/>
    </source>
</evidence>
<feature type="domain" description="RCK N-terminal" evidence="7">
    <location>
        <begin position="1"/>
        <end position="117"/>
    </location>
</feature>
<gene>
    <name evidence="9" type="primary">trkA_2</name>
    <name evidence="9" type="ORF">Pfl04_30670</name>
</gene>
<dbReference type="InterPro" id="IPR036721">
    <property type="entry name" value="RCK_C_sf"/>
</dbReference>
<dbReference type="RefSeq" id="WP_168073574.1">
    <property type="nucleotide sequence ID" value="NZ_BAAAQJ010000016.1"/>
</dbReference>
<reference evidence="9" key="1">
    <citation type="submission" date="2021-01" db="EMBL/GenBank/DDBJ databases">
        <title>Whole genome shotgun sequence of Planosporangium flavigriseum NBRC 105377.</title>
        <authorList>
            <person name="Komaki H."/>
            <person name="Tamura T."/>
        </authorList>
    </citation>
    <scope>NUCLEOTIDE SEQUENCE</scope>
    <source>
        <strain evidence="9">NBRC 105377</strain>
    </source>
</reference>
<keyword evidence="2" id="KW-0813">Transport</keyword>
<dbReference type="AlphaFoldDB" id="A0A8J3LK25"/>
<keyword evidence="4" id="KW-0630">Potassium</keyword>
<dbReference type="Gene3D" id="3.30.70.1450">
    <property type="entry name" value="Regulator of K+ conductance, C-terminal domain"/>
    <property type="match status" value="1"/>
</dbReference>
<comment type="caution">
    <text evidence="9">The sequence shown here is derived from an EMBL/GenBank/DDBJ whole genome shotgun (WGS) entry which is preliminary data.</text>
</comment>
<evidence type="ECO:0000259" key="7">
    <source>
        <dbReference type="PROSITE" id="PS51201"/>
    </source>
</evidence>
<dbReference type="SUPFAM" id="SSF116726">
    <property type="entry name" value="TrkA C-terminal domain-like"/>
    <property type="match status" value="1"/>
</dbReference>
<dbReference type="PROSITE" id="PS51202">
    <property type="entry name" value="RCK_C"/>
    <property type="match status" value="1"/>
</dbReference>
<keyword evidence="10" id="KW-1185">Reference proteome</keyword>
<proteinExistence type="predicted"/>
<dbReference type="PROSITE" id="PS51201">
    <property type="entry name" value="RCK_N"/>
    <property type="match status" value="1"/>
</dbReference>
<dbReference type="InterPro" id="IPR036291">
    <property type="entry name" value="NAD(P)-bd_dom_sf"/>
</dbReference>
<dbReference type="SUPFAM" id="SSF51735">
    <property type="entry name" value="NAD(P)-binding Rossmann-fold domains"/>
    <property type="match status" value="1"/>
</dbReference>
<sequence>MKVAIAGAGNVGRSIAQELVDNGHQVMLIEKEPARLLPSRVPAAEWVLADACEVSSLQQANLSECDVVVAATGDDKVNLVVSLLAKTEFAVPRVVARVNRAENEWLFTEQWGIDVSVSKPRMMAALVEEAVTVGDLVRIMTFRQGAANLVEITLPPSAPYVGHPVREVPLPRDSALVAILRGKRVLVPSQDDPLEAGDELVFVCTGDVEDDVRAVILGSDSVERTRSRTS</sequence>
<dbReference type="PANTHER" id="PTHR43833">
    <property type="entry name" value="POTASSIUM CHANNEL PROTEIN 2-RELATED-RELATED"/>
    <property type="match status" value="1"/>
</dbReference>
<keyword evidence="5" id="KW-0520">NAD</keyword>